<evidence type="ECO:0000313" key="1">
    <source>
        <dbReference type="EMBL" id="RNI29316.1"/>
    </source>
</evidence>
<name>A0A3M9MUW1_9BACT</name>
<comment type="caution">
    <text evidence="1">The sequence shown here is derived from an EMBL/GenBank/DDBJ whole genome shotgun (WGS) entry which is preliminary data.</text>
</comment>
<evidence type="ECO:0008006" key="3">
    <source>
        <dbReference type="Google" id="ProtNLM"/>
    </source>
</evidence>
<keyword evidence="2" id="KW-1185">Reference proteome</keyword>
<proteinExistence type="predicted"/>
<accession>A0A3M9MUW1</accession>
<reference evidence="1 2" key="1">
    <citation type="submission" date="2018-11" db="EMBL/GenBank/DDBJ databases">
        <title>Rufibacter latericius sp. nov., isolated from water in Baiyang Lake.</title>
        <authorList>
            <person name="Yang Y."/>
        </authorList>
    </citation>
    <scope>NUCLEOTIDE SEQUENCE [LARGE SCALE GENOMIC DNA]</scope>
    <source>
        <strain evidence="1 2">R-22-1c-1</strain>
    </source>
</reference>
<organism evidence="1 2">
    <name type="scientific">Rufibacter latericius</name>
    <dbReference type="NCBI Taxonomy" id="2487040"/>
    <lineage>
        <taxon>Bacteria</taxon>
        <taxon>Pseudomonadati</taxon>
        <taxon>Bacteroidota</taxon>
        <taxon>Cytophagia</taxon>
        <taxon>Cytophagales</taxon>
        <taxon>Hymenobacteraceae</taxon>
        <taxon>Rufibacter</taxon>
    </lineage>
</organism>
<gene>
    <name evidence="1" type="ORF">EFB08_07815</name>
</gene>
<sequence>MINLAMLLLNLFLPVVLSIASFLNPNPPALTGQEVLKKMHAKYQGKFDPYFTFDQTAVSYKSPTDSSSQVWHEAIAFPGKLVIKFGEFEKGNGALFAQDSQYVFKDNVLQNRSRRVHEVLVLGFDVYHQPVERTIGQMQEAGIDLSKAFSTTWQGRKVYVVGVSSLDEKASHFIIDQEKLWVLQTVRQTGERRNTVELKGYQNVQGNWIATDLTFYLNGAKTLHEVYYNMRFPKTLPDHLFTVAGFPAARW</sequence>
<dbReference type="Gene3D" id="2.50.20.10">
    <property type="entry name" value="Lipoprotein localisation LolA/LolB/LppX"/>
    <property type="match status" value="1"/>
</dbReference>
<dbReference type="Proteomes" id="UP000272117">
    <property type="component" value="Unassembled WGS sequence"/>
</dbReference>
<dbReference type="EMBL" id="RJJD01000003">
    <property type="protein sequence ID" value="RNI29316.1"/>
    <property type="molecule type" value="Genomic_DNA"/>
</dbReference>
<protein>
    <recommendedName>
        <fullName evidence="3">Outer membrane lipoprotein-sorting protein</fullName>
    </recommendedName>
</protein>
<evidence type="ECO:0000313" key="2">
    <source>
        <dbReference type="Proteomes" id="UP000272117"/>
    </source>
</evidence>
<dbReference type="AlphaFoldDB" id="A0A3M9MUW1"/>